<dbReference type="EMBL" id="LC625835">
    <property type="protein sequence ID" value="BCU03168.1"/>
    <property type="molecule type" value="Genomic_DNA"/>
</dbReference>
<dbReference type="Proteomes" id="UP001253637">
    <property type="component" value="Segment"/>
</dbReference>
<accession>A0A811BMX5</accession>
<feature type="region of interest" description="Disordered" evidence="1">
    <location>
        <begin position="58"/>
        <end position="87"/>
    </location>
</feature>
<evidence type="ECO:0000256" key="1">
    <source>
        <dbReference type="SAM" id="MobiDB-lite"/>
    </source>
</evidence>
<keyword evidence="2" id="KW-0472">Membrane</keyword>
<organism evidence="3 4">
    <name type="scientific">Pandoravirus japonicus</name>
    <dbReference type="NCBI Taxonomy" id="2823154"/>
    <lineage>
        <taxon>Viruses</taxon>
        <taxon>Pandoravirus</taxon>
    </lineage>
</organism>
<protein>
    <submittedName>
        <fullName evidence="3">Uncharacterized protein</fullName>
    </submittedName>
</protein>
<reference evidence="3" key="1">
    <citation type="submission" date="2021-04" db="EMBL/GenBank/DDBJ databases">
        <title>Draft Genome Sequence of Pandoravirus japonicus, Isolated from the Sabaishi River of Niigata, Japan.</title>
        <authorList>
            <person name="Hosokawa N."/>
            <person name="Takahashi H."/>
            <person name="Aoki K."/>
            <person name="Takemura M."/>
        </authorList>
    </citation>
    <scope>NUCLEOTIDE SEQUENCE</scope>
</reference>
<name>A0A811BMX5_9VIRU</name>
<feature type="transmembrane region" description="Helical" evidence="2">
    <location>
        <begin position="12"/>
        <end position="31"/>
    </location>
</feature>
<evidence type="ECO:0000256" key="2">
    <source>
        <dbReference type="SAM" id="Phobius"/>
    </source>
</evidence>
<evidence type="ECO:0000313" key="3">
    <source>
        <dbReference type="EMBL" id="BCU03168.1"/>
    </source>
</evidence>
<keyword evidence="2" id="KW-1133">Transmembrane helix</keyword>
<proteinExistence type="predicted"/>
<sequence length="87" mass="9867">MWRARVPSLSSVVLLLSRLHFVFFFFVFFFGRSSNRITGSACIKATTGFYCAAVARTTAKAKKRGTHSPKRRREKPKRASRTGRPLS</sequence>
<feature type="compositionally biased region" description="Basic residues" evidence="1">
    <location>
        <begin position="59"/>
        <end position="81"/>
    </location>
</feature>
<keyword evidence="2" id="KW-0812">Transmembrane</keyword>
<evidence type="ECO:0000313" key="4">
    <source>
        <dbReference type="Proteomes" id="UP001253637"/>
    </source>
</evidence>